<dbReference type="GO" id="GO:0005886">
    <property type="term" value="C:plasma membrane"/>
    <property type="evidence" value="ECO:0007669"/>
    <property type="project" value="UniProtKB-SubCell"/>
</dbReference>
<keyword evidence="5 8" id="KW-1133">Transmembrane helix</keyword>
<organism evidence="9 10">
    <name type="scientific">Paracoccus denitrificans</name>
    <dbReference type="NCBI Taxonomy" id="266"/>
    <lineage>
        <taxon>Bacteria</taxon>
        <taxon>Pseudomonadati</taxon>
        <taxon>Pseudomonadota</taxon>
        <taxon>Alphaproteobacteria</taxon>
        <taxon>Rhodobacterales</taxon>
        <taxon>Paracoccaceae</taxon>
        <taxon>Paracoccus</taxon>
    </lineage>
</organism>
<accession>A0A533IE70</accession>
<feature type="transmembrane region" description="Helical" evidence="8">
    <location>
        <begin position="21"/>
        <end position="39"/>
    </location>
</feature>
<evidence type="ECO:0000256" key="4">
    <source>
        <dbReference type="ARBA" id="ARBA00022692"/>
    </source>
</evidence>
<protein>
    <submittedName>
        <fullName evidence="9">Biopolymer transporter ExbD</fullName>
    </submittedName>
</protein>
<evidence type="ECO:0000256" key="1">
    <source>
        <dbReference type="ARBA" id="ARBA00004162"/>
    </source>
</evidence>
<evidence type="ECO:0000256" key="2">
    <source>
        <dbReference type="ARBA" id="ARBA00005811"/>
    </source>
</evidence>
<proteinExistence type="inferred from homology"/>
<keyword evidence="3" id="KW-1003">Cell membrane</keyword>
<evidence type="ECO:0000256" key="6">
    <source>
        <dbReference type="ARBA" id="ARBA00023136"/>
    </source>
</evidence>
<evidence type="ECO:0000313" key="9">
    <source>
        <dbReference type="EMBL" id="TKW68767.1"/>
    </source>
</evidence>
<comment type="subcellular location">
    <subcellularLocation>
        <location evidence="1">Cell membrane</location>
        <topology evidence="1">Single-pass membrane protein</topology>
    </subcellularLocation>
    <subcellularLocation>
        <location evidence="7">Cell membrane</location>
        <topology evidence="7">Single-pass type II membrane protein</topology>
    </subcellularLocation>
</comment>
<reference evidence="9 10" key="1">
    <citation type="journal article" date="2017" name="Nat. Commun.">
        <title>In situ click chemistry generation of cyclooxygenase-2 inhibitors.</title>
        <authorList>
            <person name="Bhardwaj A."/>
            <person name="Kaur J."/>
            <person name="Wuest M."/>
            <person name="Wuest F."/>
        </authorList>
    </citation>
    <scope>NUCLEOTIDE SEQUENCE [LARGE SCALE GENOMIC DNA]</scope>
    <source>
        <strain evidence="9">S2_012_000_R3_94</strain>
    </source>
</reference>
<name>A0A533IE70_PARDE</name>
<evidence type="ECO:0000256" key="3">
    <source>
        <dbReference type="ARBA" id="ARBA00022475"/>
    </source>
</evidence>
<dbReference type="GO" id="GO:0022857">
    <property type="term" value="F:transmembrane transporter activity"/>
    <property type="evidence" value="ECO:0007669"/>
    <property type="project" value="InterPro"/>
</dbReference>
<comment type="similarity">
    <text evidence="2 7">Belongs to the ExbD/TolR family.</text>
</comment>
<evidence type="ECO:0000256" key="8">
    <source>
        <dbReference type="SAM" id="Phobius"/>
    </source>
</evidence>
<sequence>MALNLPPRRAERAHIDTSLSIVNIVLLLLFFFMIVGQTARPDPALSLPATADLPLEQLPQPILMISPEGIWTLDGEEVLPEILPAAIPGGPGQVLHLMIDRNAPAQTLVTALQNPVLAEYELRLVTLNDRGGP</sequence>
<keyword evidence="7" id="KW-0653">Protein transport</keyword>
<evidence type="ECO:0000256" key="7">
    <source>
        <dbReference type="RuleBase" id="RU003879"/>
    </source>
</evidence>
<dbReference type="Pfam" id="PF02472">
    <property type="entry name" value="ExbD"/>
    <property type="match status" value="1"/>
</dbReference>
<evidence type="ECO:0000256" key="5">
    <source>
        <dbReference type="ARBA" id="ARBA00022989"/>
    </source>
</evidence>
<keyword evidence="6 8" id="KW-0472">Membrane</keyword>
<dbReference type="AlphaFoldDB" id="A0A533IE70"/>
<dbReference type="Proteomes" id="UP000315344">
    <property type="component" value="Unassembled WGS sequence"/>
</dbReference>
<keyword evidence="4 7" id="KW-0812">Transmembrane</keyword>
<dbReference type="EMBL" id="VAFL01000001">
    <property type="protein sequence ID" value="TKW68767.1"/>
    <property type="molecule type" value="Genomic_DNA"/>
</dbReference>
<gene>
    <name evidence="9" type="ORF">DI616_01890</name>
</gene>
<evidence type="ECO:0000313" key="10">
    <source>
        <dbReference type="Proteomes" id="UP000315344"/>
    </source>
</evidence>
<dbReference type="GO" id="GO:0015031">
    <property type="term" value="P:protein transport"/>
    <property type="evidence" value="ECO:0007669"/>
    <property type="project" value="UniProtKB-KW"/>
</dbReference>
<comment type="caution">
    <text evidence="9">The sequence shown here is derived from an EMBL/GenBank/DDBJ whole genome shotgun (WGS) entry which is preliminary data.</text>
</comment>
<keyword evidence="7" id="KW-0813">Transport</keyword>
<dbReference type="InterPro" id="IPR003400">
    <property type="entry name" value="ExbD"/>
</dbReference>